<dbReference type="RefSeq" id="WP_153512362.1">
    <property type="nucleotide sequence ID" value="NZ_CP045652.1"/>
</dbReference>
<dbReference type="EMBL" id="CP045652">
    <property type="protein sequence ID" value="QGA27526.1"/>
    <property type="molecule type" value="Genomic_DNA"/>
</dbReference>
<dbReference type="AlphaFoldDB" id="A0A5Q0QDD5"/>
<protein>
    <submittedName>
        <fullName evidence="1">Gluconate 2-dehydrogenase subunit 3 family protein</fullName>
    </submittedName>
</protein>
<dbReference type="InterPro" id="IPR027056">
    <property type="entry name" value="Gluconate_2DH_su3"/>
</dbReference>
<dbReference type="Proteomes" id="UP000326921">
    <property type="component" value="Chromosome"/>
</dbReference>
<dbReference type="KEGG" id="sphe:GFH32_14915"/>
<name>A0A5Q0QDD5_9SPHI</name>
<keyword evidence="2" id="KW-1185">Reference proteome</keyword>
<sequence>MNRRTAIKQLFVVAGGVMIATSCDFTSQSTTIALNHIKLKKSDEDFLAELTETLIPKTDTPGAKELNLHLFVMKMLDDCASPEDQKAFLAGLKAAEAVKGKGATDIQAYLKGLPAEDVFFQTLKRRTIQGYLNSEYVMKNKLIYELVPGRYNGAMKVKV</sequence>
<dbReference type="Pfam" id="PF13618">
    <property type="entry name" value="Gluconate_2-dh3"/>
    <property type="match status" value="2"/>
</dbReference>
<organism evidence="1 2">
    <name type="scientific">Sphingobacterium zhuxiongii</name>
    <dbReference type="NCBI Taxonomy" id="2662364"/>
    <lineage>
        <taxon>Bacteria</taxon>
        <taxon>Pseudomonadati</taxon>
        <taxon>Bacteroidota</taxon>
        <taxon>Sphingobacteriia</taxon>
        <taxon>Sphingobacteriales</taxon>
        <taxon>Sphingobacteriaceae</taxon>
        <taxon>Sphingobacterium</taxon>
    </lineage>
</organism>
<evidence type="ECO:0000313" key="1">
    <source>
        <dbReference type="EMBL" id="QGA27526.1"/>
    </source>
</evidence>
<gene>
    <name evidence="1" type="ORF">GFH32_14915</name>
</gene>
<proteinExistence type="predicted"/>
<evidence type="ECO:0000313" key="2">
    <source>
        <dbReference type="Proteomes" id="UP000326921"/>
    </source>
</evidence>
<dbReference type="PROSITE" id="PS51257">
    <property type="entry name" value="PROKAR_LIPOPROTEIN"/>
    <property type="match status" value="1"/>
</dbReference>
<reference evidence="1 2" key="1">
    <citation type="submission" date="2019-10" db="EMBL/GenBank/DDBJ databases">
        <authorList>
            <person name="Dong K."/>
        </authorList>
    </citation>
    <scope>NUCLEOTIDE SEQUENCE [LARGE SCALE GENOMIC DNA]</scope>
    <source>
        <strain evidence="2">dk4302</strain>
    </source>
</reference>
<accession>A0A5Q0QDD5</accession>